<feature type="chain" id="PRO_5045747475" evidence="2">
    <location>
        <begin position="25"/>
        <end position="384"/>
    </location>
</feature>
<dbReference type="InterPro" id="IPR043504">
    <property type="entry name" value="Peptidase_S1_PA_chymotrypsin"/>
</dbReference>
<evidence type="ECO:0000259" key="3">
    <source>
        <dbReference type="PROSITE" id="PS50240"/>
    </source>
</evidence>
<dbReference type="PRINTS" id="PR00722">
    <property type="entry name" value="CHYMOTRYPSIN"/>
</dbReference>
<evidence type="ECO:0000256" key="1">
    <source>
        <dbReference type="SAM" id="MobiDB-lite"/>
    </source>
</evidence>
<proteinExistence type="predicted"/>
<accession>A0ABM3LML7</accession>
<dbReference type="CDD" id="cd00190">
    <property type="entry name" value="Tryp_SPc"/>
    <property type="match status" value="1"/>
</dbReference>
<dbReference type="InterPro" id="IPR009003">
    <property type="entry name" value="Peptidase_S1_PA"/>
</dbReference>
<dbReference type="InterPro" id="IPR001254">
    <property type="entry name" value="Trypsin_dom"/>
</dbReference>
<dbReference type="InterPro" id="IPR018114">
    <property type="entry name" value="TRYPSIN_HIS"/>
</dbReference>
<feature type="signal peptide" evidence="2">
    <location>
        <begin position="1"/>
        <end position="24"/>
    </location>
</feature>
<keyword evidence="4" id="KW-1185">Reference proteome</keyword>
<dbReference type="PANTHER" id="PTHR24260">
    <property type="match status" value="1"/>
</dbReference>
<name>A0ABM3LML7_BICAN</name>
<evidence type="ECO:0000313" key="4">
    <source>
        <dbReference type="Proteomes" id="UP001652582"/>
    </source>
</evidence>
<dbReference type="PROSITE" id="PS50240">
    <property type="entry name" value="TRYPSIN_DOM"/>
    <property type="match status" value="1"/>
</dbReference>
<feature type="region of interest" description="Disordered" evidence="1">
    <location>
        <begin position="38"/>
        <end position="72"/>
    </location>
</feature>
<reference evidence="5" key="1">
    <citation type="submission" date="2025-08" db="UniProtKB">
        <authorList>
            <consortium name="RefSeq"/>
        </authorList>
    </citation>
    <scope>IDENTIFICATION</scope>
</reference>
<dbReference type="PROSITE" id="PS00134">
    <property type="entry name" value="TRYPSIN_HIS"/>
    <property type="match status" value="1"/>
</dbReference>
<gene>
    <name evidence="5" type="primary">LOC128198511</name>
</gene>
<protein>
    <submittedName>
        <fullName evidence="5">CLIP domain-containing serine protease B8-like</fullName>
    </submittedName>
</protein>
<dbReference type="RefSeq" id="XP_052740315.1">
    <property type="nucleotide sequence ID" value="XM_052884355.1"/>
</dbReference>
<dbReference type="SMART" id="SM00020">
    <property type="entry name" value="Tryp_SPc"/>
    <property type="match status" value="1"/>
</dbReference>
<dbReference type="Pfam" id="PF00089">
    <property type="entry name" value="Trypsin"/>
    <property type="match status" value="1"/>
</dbReference>
<dbReference type="PANTHER" id="PTHR24260:SF136">
    <property type="entry name" value="GH08193P-RELATED"/>
    <property type="match status" value="1"/>
</dbReference>
<sequence length="384" mass="43156">MRINNMTWYLYWIMVLFASANTKGSTVASSSVNNYERYPNSSSWTNETNEGNKLPHSTKNIIKRSPSPYEGEPYQNNLSSGNRYAFSRSNQCYTASLLPTPESLCCGISTPFLDGTATDRPNDVFPWSVFLSSTFKDDKNNVLSIFSCGGALISRHHVLTAAHCVKRPNVTLVKAEVVLAMYGSGCGLRAMPNNPFEIVPDCTSPNILVENVYVYDHYQSEKLSYKHDIAVLKLENYTSAQYVAPICLPKFNIEEKKQLFADEPIFAAGWDRVRNLYGYYARDLGIDGDNFMKLATLVYHVPRTECLQKYPLLSLSHICAASATGVKIREGDSGSPLMMMYEQNYYVIGVVSAVRDVQDGGKALPSLFTNVYRYFSWINKIVKH</sequence>
<keyword evidence="2" id="KW-0732">Signal</keyword>
<feature type="compositionally biased region" description="Polar residues" evidence="1">
    <location>
        <begin position="38"/>
        <end position="60"/>
    </location>
</feature>
<dbReference type="Proteomes" id="UP001652582">
    <property type="component" value="Chromosome 11"/>
</dbReference>
<evidence type="ECO:0000313" key="5">
    <source>
        <dbReference type="RefSeq" id="XP_052740315.1"/>
    </source>
</evidence>
<dbReference type="InterPro" id="IPR051333">
    <property type="entry name" value="CLIP_Serine_Protease"/>
</dbReference>
<dbReference type="InterPro" id="IPR001314">
    <property type="entry name" value="Peptidase_S1A"/>
</dbReference>
<organism evidence="4 5">
    <name type="scientific">Bicyclus anynana</name>
    <name type="common">Squinting bush brown butterfly</name>
    <dbReference type="NCBI Taxonomy" id="110368"/>
    <lineage>
        <taxon>Eukaryota</taxon>
        <taxon>Metazoa</taxon>
        <taxon>Ecdysozoa</taxon>
        <taxon>Arthropoda</taxon>
        <taxon>Hexapoda</taxon>
        <taxon>Insecta</taxon>
        <taxon>Pterygota</taxon>
        <taxon>Neoptera</taxon>
        <taxon>Endopterygota</taxon>
        <taxon>Lepidoptera</taxon>
        <taxon>Glossata</taxon>
        <taxon>Ditrysia</taxon>
        <taxon>Papilionoidea</taxon>
        <taxon>Nymphalidae</taxon>
        <taxon>Satyrinae</taxon>
        <taxon>Satyrini</taxon>
        <taxon>Mycalesina</taxon>
        <taxon>Bicyclus</taxon>
    </lineage>
</organism>
<feature type="domain" description="Peptidase S1" evidence="3">
    <location>
        <begin position="112"/>
        <end position="383"/>
    </location>
</feature>
<evidence type="ECO:0000256" key="2">
    <source>
        <dbReference type="SAM" id="SignalP"/>
    </source>
</evidence>
<dbReference type="GeneID" id="128198511"/>
<dbReference type="SUPFAM" id="SSF50494">
    <property type="entry name" value="Trypsin-like serine proteases"/>
    <property type="match status" value="1"/>
</dbReference>
<dbReference type="Gene3D" id="2.40.10.10">
    <property type="entry name" value="Trypsin-like serine proteases"/>
    <property type="match status" value="1"/>
</dbReference>